<proteinExistence type="predicted"/>
<keyword evidence="1" id="KW-0812">Transmembrane</keyword>
<organism evidence="3 4">
    <name type="scientific">Dreissena polymorpha</name>
    <name type="common">Zebra mussel</name>
    <name type="synonym">Mytilus polymorpha</name>
    <dbReference type="NCBI Taxonomy" id="45954"/>
    <lineage>
        <taxon>Eukaryota</taxon>
        <taxon>Metazoa</taxon>
        <taxon>Spiralia</taxon>
        <taxon>Lophotrochozoa</taxon>
        <taxon>Mollusca</taxon>
        <taxon>Bivalvia</taxon>
        <taxon>Autobranchia</taxon>
        <taxon>Heteroconchia</taxon>
        <taxon>Euheterodonta</taxon>
        <taxon>Imparidentia</taxon>
        <taxon>Neoheterodontei</taxon>
        <taxon>Myida</taxon>
        <taxon>Dreissenoidea</taxon>
        <taxon>Dreissenidae</taxon>
        <taxon>Dreissena</taxon>
    </lineage>
</organism>
<keyword evidence="2" id="KW-0732">Signal</keyword>
<dbReference type="Gene3D" id="1.20.1070.10">
    <property type="entry name" value="Rhodopsin 7-helix transmembrane proteins"/>
    <property type="match status" value="1"/>
</dbReference>
<feature type="signal peptide" evidence="2">
    <location>
        <begin position="1"/>
        <end position="18"/>
    </location>
</feature>
<gene>
    <name evidence="3" type="ORF">DPMN_059550</name>
</gene>
<evidence type="ECO:0000256" key="1">
    <source>
        <dbReference type="SAM" id="Phobius"/>
    </source>
</evidence>
<evidence type="ECO:0008006" key="5">
    <source>
        <dbReference type="Google" id="ProtNLM"/>
    </source>
</evidence>
<feature type="chain" id="PRO_5039588871" description="G-protein coupled receptors family 1 profile domain-containing protein" evidence="2">
    <location>
        <begin position="19"/>
        <end position="130"/>
    </location>
</feature>
<accession>A0A9D4C469</accession>
<keyword evidence="4" id="KW-1185">Reference proteome</keyword>
<feature type="transmembrane region" description="Helical" evidence="1">
    <location>
        <begin position="49"/>
        <end position="71"/>
    </location>
</feature>
<sequence length="130" mass="15290">MIFLCVLFFLTITPLSVGMVYSPYQRKKLQALASVDPYTAWHDFQYFQFLYDVVVLVSYFNATFNFAIYVFSVSKFRTELRSLLCCRAKQGTCLFESFFPTLKIFRRSTYIIGKSCFDFMSNINDFVNKV</sequence>
<evidence type="ECO:0000313" key="3">
    <source>
        <dbReference type="EMBL" id="KAH3716821.1"/>
    </source>
</evidence>
<protein>
    <recommendedName>
        <fullName evidence="5">G-protein coupled receptors family 1 profile domain-containing protein</fullName>
    </recommendedName>
</protein>
<dbReference type="SUPFAM" id="SSF81321">
    <property type="entry name" value="Family A G protein-coupled receptor-like"/>
    <property type="match status" value="1"/>
</dbReference>
<comment type="caution">
    <text evidence="3">The sequence shown here is derived from an EMBL/GenBank/DDBJ whole genome shotgun (WGS) entry which is preliminary data.</text>
</comment>
<dbReference type="Proteomes" id="UP000828390">
    <property type="component" value="Unassembled WGS sequence"/>
</dbReference>
<reference evidence="3" key="2">
    <citation type="submission" date="2020-11" db="EMBL/GenBank/DDBJ databases">
        <authorList>
            <person name="McCartney M.A."/>
            <person name="Auch B."/>
            <person name="Kono T."/>
            <person name="Mallez S."/>
            <person name="Becker A."/>
            <person name="Gohl D.M."/>
            <person name="Silverstein K.A.T."/>
            <person name="Koren S."/>
            <person name="Bechman K.B."/>
            <person name="Herman A."/>
            <person name="Abrahante J.E."/>
            <person name="Garbe J."/>
        </authorList>
    </citation>
    <scope>NUCLEOTIDE SEQUENCE</scope>
    <source>
        <strain evidence="3">Duluth1</strain>
        <tissue evidence="3">Whole animal</tissue>
    </source>
</reference>
<name>A0A9D4C469_DREPO</name>
<evidence type="ECO:0000256" key="2">
    <source>
        <dbReference type="SAM" id="SignalP"/>
    </source>
</evidence>
<dbReference type="AlphaFoldDB" id="A0A9D4C469"/>
<dbReference type="EMBL" id="JAIWYP010000013">
    <property type="protein sequence ID" value="KAH3716821.1"/>
    <property type="molecule type" value="Genomic_DNA"/>
</dbReference>
<reference evidence="3" key="1">
    <citation type="journal article" date="2019" name="bioRxiv">
        <title>The Genome of the Zebra Mussel, Dreissena polymorpha: A Resource for Invasive Species Research.</title>
        <authorList>
            <person name="McCartney M.A."/>
            <person name="Auch B."/>
            <person name="Kono T."/>
            <person name="Mallez S."/>
            <person name="Zhang Y."/>
            <person name="Obille A."/>
            <person name="Becker A."/>
            <person name="Abrahante J.E."/>
            <person name="Garbe J."/>
            <person name="Badalamenti J.P."/>
            <person name="Herman A."/>
            <person name="Mangelson H."/>
            <person name="Liachko I."/>
            <person name="Sullivan S."/>
            <person name="Sone E.D."/>
            <person name="Koren S."/>
            <person name="Silverstein K.A.T."/>
            <person name="Beckman K.B."/>
            <person name="Gohl D.M."/>
        </authorList>
    </citation>
    <scope>NUCLEOTIDE SEQUENCE</scope>
    <source>
        <strain evidence="3">Duluth1</strain>
        <tissue evidence="3">Whole animal</tissue>
    </source>
</reference>
<evidence type="ECO:0000313" key="4">
    <source>
        <dbReference type="Proteomes" id="UP000828390"/>
    </source>
</evidence>
<keyword evidence="1" id="KW-1133">Transmembrane helix</keyword>
<keyword evidence="1" id="KW-0472">Membrane</keyword>